<dbReference type="InterPro" id="IPR036908">
    <property type="entry name" value="RlpA-like_sf"/>
</dbReference>
<dbReference type="EMBL" id="CP059733">
    <property type="protein sequence ID" value="WDE08098.1"/>
    <property type="molecule type" value="Genomic_DNA"/>
</dbReference>
<keyword evidence="4" id="KW-1185">Reference proteome</keyword>
<name>A0AAF0CBY9_9GAMM</name>
<gene>
    <name evidence="3" type="ORF">SG34_001305</name>
</gene>
<keyword evidence="1" id="KW-0732">Signal</keyword>
<dbReference type="SUPFAM" id="SSF50685">
    <property type="entry name" value="Barwin-like endoglucanases"/>
    <property type="match status" value="1"/>
</dbReference>
<reference evidence="3 4" key="2">
    <citation type="journal article" date="2022" name="Mar. Drugs">
        <title>Bioassay-Guided Fractionation Leads to the Detection of Cholic Acid Generated by the Rare Thalassomonas sp.</title>
        <authorList>
            <person name="Pheiffer F."/>
            <person name="Schneider Y.K."/>
            <person name="Hansen E.H."/>
            <person name="Andersen J.H."/>
            <person name="Isaksson J."/>
            <person name="Busche T."/>
            <person name="R C."/>
            <person name="Kalinowski J."/>
            <person name="Zyl L.V."/>
            <person name="Trindade M."/>
        </authorList>
    </citation>
    <scope>NUCLEOTIDE SEQUENCE [LARGE SCALE GENOMIC DNA]</scope>
    <source>
        <strain evidence="3 4">XOM25</strain>
    </source>
</reference>
<protein>
    <submittedName>
        <fullName evidence="3">MltA domain-containing protein</fullName>
    </submittedName>
</protein>
<feature type="chain" id="PRO_5042084197" evidence="1">
    <location>
        <begin position="21"/>
        <end position="372"/>
    </location>
</feature>
<dbReference type="Pfam" id="PF03562">
    <property type="entry name" value="MltA"/>
    <property type="match status" value="1"/>
</dbReference>
<evidence type="ECO:0000313" key="4">
    <source>
        <dbReference type="Proteomes" id="UP000032352"/>
    </source>
</evidence>
<evidence type="ECO:0000313" key="3">
    <source>
        <dbReference type="EMBL" id="WDE08098.1"/>
    </source>
</evidence>
<dbReference type="GO" id="GO:0004553">
    <property type="term" value="F:hydrolase activity, hydrolyzing O-glycosyl compounds"/>
    <property type="evidence" value="ECO:0007669"/>
    <property type="project" value="InterPro"/>
</dbReference>
<evidence type="ECO:0000259" key="2">
    <source>
        <dbReference type="Pfam" id="PF03562"/>
    </source>
</evidence>
<feature type="domain" description="Lytic transglycosylase MltA" evidence="2">
    <location>
        <begin position="149"/>
        <end position="261"/>
    </location>
</feature>
<feature type="signal peptide" evidence="1">
    <location>
        <begin position="1"/>
        <end position="20"/>
    </location>
</feature>
<sequence>MKSALLALLSLNVFSPGALGLSFSLESQPEFGQLKGFKGSELCQVAENTKRYLQEQVQDVFAVHPGKIINDKITVQKVQDTLAFICRTYREDVRAKRHSRLHDSAFVRQHFEFVRWLPDKKTATEIAGKSTNAAKSRMLNDIPDKEIFLTKYYTKLLDGSPVKTELYNQALYALPYDEKGLTLAQAQQQQGALTRFRYTRQQIIAGALLKDKLAQPLVWLTEEALHDVLLQGTGVLKVDGKIRYFNVHRNNGIDYDYSIGKREQARYWYFIETPEIMGYGHDQPSKIAIKPQVTFAGNIADLGVGKLVLVSYREGDRQVGRLGVLADQGGAFDNNLFQLDLLVDSYRGWSDYHKANGHLPDYASAWILLLKQ</sequence>
<evidence type="ECO:0000256" key="1">
    <source>
        <dbReference type="SAM" id="SignalP"/>
    </source>
</evidence>
<dbReference type="Proteomes" id="UP000032352">
    <property type="component" value="Chromosome"/>
</dbReference>
<proteinExistence type="predicted"/>
<organism evidence="3 4">
    <name type="scientific">Thalassomonas viridans</name>
    <dbReference type="NCBI Taxonomy" id="137584"/>
    <lineage>
        <taxon>Bacteria</taxon>
        <taxon>Pseudomonadati</taxon>
        <taxon>Pseudomonadota</taxon>
        <taxon>Gammaproteobacteria</taxon>
        <taxon>Alteromonadales</taxon>
        <taxon>Colwelliaceae</taxon>
        <taxon>Thalassomonas</taxon>
    </lineage>
</organism>
<dbReference type="InterPro" id="IPR005300">
    <property type="entry name" value="MltA_B"/>
</dbReference>
<dbReference type="AlphaFoldDB" id="A0AAF0CBY9"/>
<dbReference type="KEGG" id="tvd:SG34_001305"/>
<reference evidence="3 4" key="1">
    <citation type="journal article" date="2015" name="Genome Announc.">
        <title>Draft Genome Sequences of Marine Isolates of Thalassomonas viridans and Thalassomonas actiniarum.</title>
        <authorList>
            <person name="Olonade I."/>
            <person name="van Zyl L.J."/>
            <person name="Trindade M."/>
        </authorList>
    </citation>
    <scope>NUCLEOTIDE SEQUENCE [LARGE SCALE GENOMIC DNA]</scope>
    <source>
        <strain evidence="3 4">XOM25</strain>
    </source>
</reference>
<dbReference type="Gene3D" id="2.40.240.50">
    <property type="entry name" value="Barwin-like endoglucanases"/>
    <property type="match status" value="1"/>
</dbReference>
<accession>A0AAF0CBY9</accession>